<dbReference type="Gene3D" id="3.30.70.260">
    <property type="match status" value="2"/>
</dbReference>
<evidence type="ECO:0008006" key="4">
    <source>
        <dbReference type="Google" id="ProtNLM"/>
    </source>
</evidence>
<dbReference type="SUPFAM" id="SSF55021">
    <property type="entry name" value="ACT-like"/>
    <property type="match status" value="1"/>
</dbReference>
<evidence type="ECO:0000313" key="2">
    <source>
        <dbReference type="EMBL" id="CCO16936.1"/>
    </source>
</evidence>
<gene>
    <name evidence="2" type="ORF">Bathy05g03310</name>
</gene>
<dbReference type="PANTHER" id="PTHR34875">
    <property type="entry name" value="UPF0237 PROTEIN MJ1558"/>
    <property type="match status" value="1"/>
</dbReference>
<feature type="region of interest" description="Disordered" evidence="1">
    <location>
        <begin position="95"/>
        <end position="139"/>
    </location>
</feature>
<sequence length="283" mass="32122">MKKTKTKTKEMKKDVAFNFPLSFSSFSSSSNNNTNNKRSFVVTGYGLDRPGIYGQFSRAMLNIRADVESSRLARLGPDFTITALVSFFVNRTRKQPRKRTNVKTHADHHKIRSSVLEEEEEEEEGEATTSAGTECETKKRLQDALDTRIDNFTFDVREVPPETRQNEEQSRARGYKKLIIRATNFPGITARITETLSNCGLNIETLRMDTKSSPFSNNNNNNNNNSNNTNLGAGVGGDEMYFCETTVRLIEGSFEEEKFTREMEKLEDELSCDVDVEDVSDMQ</sequence>
<dbReference type="OrthoDB" id="5345392at2759"/>
<dbReference type="Proteomes" id="UP000198341">
    <property type="component" value="Chromosome 5"/>
</dbReference>
<evidence type="ECO:0000256" key="1">
    <source>
        <dbReference type="SAM" id="MobiDB-lite"/>
    </source>
</evidence>
<dbReference type="PANTHER" id="PTHR34875:SF6">
    <property type="entry name" value="UPF0237 PROTEIN MJ1558"/>
    <property type="match status" value="1"/>
</dbReference>
<dbReference type="CDD" id="cd02116">
    <property type="entry name" value="ACT"/>
    <property type="match status" value="1"/>
</dbReference>
<evidence type="ECO:0000313" key="3">
    <source>
        <dbReference type="Proteomes" id="UP000198341"/>
    </source>
</evidence>
<dbReference type="GeneID" id="19015834"/>
<proteinExistence type="predicted"/>
<dbReference type="AlphaFoldDB" id="K8EG10"/>
<dbReference type="STRING" id="41875.K8EG10"/>
<name>K8EG10_9CHLO</name>
<accession>K8EG10</accession>
<protein>
    <recommendedName>
        <fullName evidence="4">ACT domain-containing protein</fullName>
    </recommendedName>
</protein>
<dbReference type="EMBL" id="FO082274">
    <property type="protein sequence ID" value="CCO16936.1"/>
    <property type="molecule type" value="Genomic_DNA"/>
</dbReference>
<feature type="compositionally biased region" description="Low complexity" evidence="1">
    <location>
        <begin position="216"/>
        <end position="230"/>
    </location>
</feature>
<organism evidence="2 3">
    <name type="scientific">Bathycoccus prasinos</name>
    <dbReference type="NCBI Taxonomy" id="41875"/>
    <lineage>
        <taxon>Eukaryota</taxon>
        <taxon>Viridiplantae</taxon>
        <taxon>Chlorophyta</taxon>
        <taxon>Mamiellophyceae</taxon>
        <taxon>Mamiellales</taxon>
        <taxon>Bathycoccaceae</taxon>
        <taxon>Bathycoccus</taxon>
    </lineage>
</organism>
<reference evidence="2 3" key="1">
    <citation type="submission" date="2011-10" db="EMBL/GenBank/DDBJ databases">
        <authorList>
            <person name="Genoscope - CEA"/>
        </authorList>
    </citation>
    <scope>NUCLEOTIDE SEQUENCE [LARGE SCALE GENOMIC DNA]</scope>
    <source>
        <strain evidence="2 3">RCC 1105</strain>
    </source>
</reference>
<keyword evidence="3" id="KW-1185">Reference proteome</keyword>
<feature type="region of interest" description="Disordered" evidence="1">
    <location>
        <begin position="210"/>
        <end position="232"/>
    </location>
</feature>
<feature type="compositionally biased region" description="Basic residues" evidence="1">
    <location>
        <begin position="95"/>
        <end position="112"/>
    </location>
</feature>
<dbReference type="RefSeq" id="XP_007513378.1">
    <property type="nucleotide sequence ID" value="XM_007513316.1"/>
</dbReference>
<dbReference type="InterPro" id="IPR045865">
    <property type="entry name" value="ACT-like_dom_sf"/>
</dbReference>
<dbReference type="KEGG" id="bpg:Bathy05g03310"/>
<dbReference type="InterPro" id="IPR050990">
    <property type="entry name" value="UPF0237/GcvR_regulator"/>
</dbReference>
<feature type="compositionally biased region" description="Acidic residues" evidence="1">
    <location>
        <begin position="116"/>
        <end position="126"/>
    </location>
</feature>